<name>X0YLE7_9ZZZZ</name>
<comment type="caution">
    <text evidence="1">The sequence shown here is derived from an EMBL/GenBank/DDBJ whole genome shotgun (WGS) entry which is preliminary data.</text>
</comment>
<reference evidence="1" key="1">
    <citation type="journal article" date="2014" name="Front. Microbiol.">
        <title>High frequency of phylogenetically diverse reductive dehalogenase-homologous genes in deep subseafloor sedimentary metagenomes.</title>
        <authorList>
            <person name="Kawai M."/>
            <person name="Futagami T."/>
            <person name="Toyoda A."/>
            <person name="Takaki Y."/>
            <person name="Nishi S."/>
            <person name="Hori S."/>
            <person name="Arai W."/>
            <person name="Tsubouchi T."/>
            <person name="Morono Y."/>
            <person name="Uchiyama I."/>
            <person name="Ito T."/>
            <person name="Fujiyama A."/>
            <person name="Inagaki F."/>
            <person name="Takami H."/>
        </authorList>
    </citation>
    <scope>NUCLEOTIDE SEQUENCE</scope>
    <source>
        <strain evidence="1">Expedition CK06-06</strain>
    </source>
</reference>
<evidence type="ECO:0000313" key="1">
    <source>
        <dbReference type="EMBL" id="GAG49358.1"/>
    </source>
</evidence>
<sequence>MPLAFESLSHGTIAFGFFNIDSDMLLLDQHFLFGSEFCLRIGEMAENIDKDQFKSNWPIYTIEDRGQIGDLMGAIHGIRFTGFIGELYRRYPFPAEPADFKQKPEGYRNQAVVRDMISAYARQILLPVEANHRALELDIGTYKFSRKTFQELIKYVWQGGYPRWRGGIRPDYVMDMKIKIEDRHRGLFEDIQFE</sequence>
<dbReference type="EMBL" id="BARS01050540">
    <property type="protein sequence ID" value="GAG49358.1"/>
    <property type="molecule type" value="Genomic_DNA"/>
</dbReference>
<protein>
    <submittedName>
        <fullName evidence="1">Uncharacterized protein</fullName>
    </submittedName>
</protein>
<proteinExistence type="predicted"/>
<dbReference type="AlphaFoldDB" id="X0YLE7"/>
<gene>
    <name evidence="1" type="ORF">S01H1_75434</name>
</gene>
<accession>X0YLE7</accession>
<organism evidence="1">
    <name type="scientific">marine sediment metagenome</name>
    <dbReference type="NCBI Taxonomy" id="412755"/>
    <lineage>
        <taxon>unclassified sequences</taxon>
        <taxon>metagenomes</taxon>
        <taxon>ecological metagenomes</taxon>
    </lineage>
</organism>